<dbReference type="InterPro" id="IPR004045">
    <property type="entry name" value="Glutathione_S-Trfase_N"/>
</dbReference>
<accession>A0ABT8TKL5</accession>
<dbReference type="SUPFAM" id="SSF52833">
    <property type="entry name" value="Thioredoxin-like"/>
    <property type="match status" value="1"/>
</dbReference>
<dbReference type="InterPro" id="IPR036282">
    <property type="entry name" value="Glutathione-S-Trfase_C_sf"/>
</dbReference>
<dbReference type="InterPro" id="IPR010987">
    <property type="entry name" value="Glutathione-S-Trfase_C-like"/>
</dbReference>
<feature type="domain" description="GST C-terminal" evidence="2">
    <location>
        <begin position="105"/>
        <end position="230"/>
    </location>
</feature>
<dbReference type="Pfam" id="PF00043">
    <property type="entry name" value="GST_C"/>
    <property type="match status" value="1"/>
</dbReference>
<dbReference type="Gene3D" id="3.40.30.10">
    <property type="entry name" value="Glutaredoxin"/>
    <property type="match status" value="1"/>
</dbReference>
<proteinExistence type="predicted"/>
<organism evidence="3 4">
    <name type="scientific">Gilvimarinus algae</name>
    <dbReference type="NCBI Taxonomy" id="3058037"/>
    <lineage>
        <taxon>Bacteria</taxon>
        <taxon>Pseudomonadati</taxon>
        <taxon>Pseudomonadota</taxon>
        <taxon>Gammaproteobacteria</taxon>
        <taxon>Cellvibrionales</taxon>
        <taxon>Cellvibrionaceae</taxon>
        <taxon>Gilvimarinus</taxon>
    </lineage>
</organism>
<reference evidence="3" key="1">
    <citation type="submission" date="2023-07" db="EMBL/GenBank/DDBJ databases">
        <title>Gilvimarinus algae sp. nov., isolated from the surface of Kelp.</title>
        <authorList>
            <person name="Sun Y.Y."/>
            <person name="Gong Y."/>
            <person name="Du Z.J."/>
        </authorList>
    </citation>
    <scope>NUCLEOTIDE SEQUENCE</scope>
    <source>
        <strain evidence="3">SDUM040014</strain>
    </source>
</reference>
<dbReference type="PANTHER" id="PTHR44051:SF8">
    <property type="entry name" value="GLUTATHIONE S-TRANSFERASE GSTA"/>
    <property type="match status" value="1"/>
</dbReference>
<dbReference type="Gene3D" id="1.20.1050.10">
    <property type="match status" value="1"/>
</dbReference>
<sequence>MQLHLVRERWPASHPSHIQLYSMNTPNGIKVALALEEMHLAYEPHTINILEGDQFSEAFKVINPNSKIPALIDPNGPDDHPISLMESGAILRYLADKTGEFIPLDRAGKSACDQWLYFQVGHIGPMFGQFGHFFKYARDKCDHPYPLKRYTDETRRLLGVLEHHLERHEYMLGESYSIADMAIVPWVECLGGFYQASEPLQLDEFKAVNRWQQACTSRPAYGKAREVCSL</sequence>
<dbReference type="InterPro" id="IPR040079">
    <property type="entry name" value="Glutathione_S-Trfase"/>
</dbReference>
<dbReference type="SFLD" id="SFLDS00019">
    <property type="entry name" value="Glutathione_Transferase_(cytos"/>
    <property type="match status" value="1"/>
</dbReference>
<protein>
    <submittedName>
        <fullName evidence="3">Glutathione S-transferase N-terminal domain-containing protein</fullName>
    </submittedName>
</protein>
<dbReference type="RefSeq" id="WP_302715028.1">
    <property type="nucleotide sequence ID" value="NZ_JAULRT010000062.1"/>
</dbReference>
<dbReference type="InterPro" id="IPR036249">
    <property type="entry name" value="Thioredoxin-like_sf"/>
</dbReference>
<evidence type="ECO:0000313" key="4">
    <source>
        <dbReference type="Proteomes" id="UP001168380"/>
    </source>
</evidence>
<dbReference type="SUPFAM" id="SSF47616">
    <property type="entry name" value="GST C-terminal domain-like"/>
    <property type="match status" value="1"/>
</dbReference>
<evidence type="ECO:0000259" key="2">
    <source>
        <dbReference type="PROSITE" id="PS50405"/>
    </source>
</evidence>
<dbReference type="InterPro" id="IPR004046">
    <property type="entry name" value="GST_C"/>
</dbReference>
<feature type="domain" description="GST N-terminal" evidence="1">
    <location>
        <begin position="15"/>
        <end position="102"/>
    </location>
</feature>
<dbReference type="CDD" id="cd03048">
    <property type="entry name" value="GST_N_Ure2p_like"/>
    <property type="match status" value="1"/>
</dbReference>
<evidence type="ECO:0000259" key="1">
    <source>
        <dbReference type="PROSITE" id="PS50404"/>
    </source>
</evidence>
<dbReference type="SFLD" id="SFLDG00358">
    <property type="entry name" value="Main_(cytGST)"/>
    <property type="match status" value="1"/>
</dbReference>
<dbReference type="Pfam" id="PF13417">
    <property type="entry name" value="GST_N_3"/>
    <property type="match status" value="1"/>
</dbReference>
<dbReference type="SFLD" id="SFLDG01151">
    <property type="entry name" value="Main.2:_Nu-like"/>
    <property type="match status" value="1"/>
</dbReference>
<dbReference type="PANTHER" id="PTHR44051">
    <property type="entry name" value="GLUTATHIONE S-TRANSFERASE-RELATED"/>
    <property type="match status" value="1"/>
</dbReference>
<dbReference type="PROSITE" id="PS50404">
    <property type="entry name" value="GST_NTER"/>
    <property type="match status" value="1"/>
</dbReference>
<comment type="caution">
    <text evidence="3">The sequence shown here is derived from an EMBL/GenBank/DDBJ whole genome shotgun (WGS) entry which is preliminary data.</text>
</comment>
<dbReference type="Proteomes" id="UP001168380">
    <property type="component" value="Unassembled WGS sequence"/>
</dbReference>
<dbReference type="PROSITE" id="PS50405">
    <property type="entry name" value="GST_CTER"/>
    <property type="match status" value="1"/>
</dbReference>
<name>A0ABT8TKL5_9GAMM</name>
<dbReference type="EMBL" id="JAULRT010000062">
    <property type="protein sequence ID" value="MDO3383903.1"/>
    <property type="molecule type" value="Genomic_DNA"/>
</dbReference>
<gene>
    <name evidence="3" type="ORF">QWI16_17100</name>
</gene>
<evidence type="ECO:0000313" key="3">
    <source>
        <dbReference type="EMBL" id="MDO3383903.1"/>
    </source>
</evidence>
<keyword evidence="4" id="KW-1185">Reference proteome</keyword>